<gene>
    <name evidence="1" type="ORF">Cgig2_031619</name>
</gene>
<dbReference type="EMBL" id="JAKOGI010000481">
    <property type="protein sequence ID" value="KAJ8434373.1"/>
    <property type="molecule type" value="Genomic_DNA"/>
</dbReference>
<dbReference type="Proteomes" id="UP001153076">
    <property type="component" value="Unassembled WGS sequence"/>
</dbReference>
<evidence type="ECO:0000313" key="2">
    <source>
        <dbReference type="Proteomes" id="UP001153076"/>
    </source>
</evidence>
<reference evidence="1" key="1">
    <citation type="submission" date="2022-04" db="EMBL/GenBank/DDBJ databases">
        <title>Carnegiea gigantea Genome sequencing and assembly v2.</title>
        <authorList>
            <person name="Copetti D."/>
            <person name="Sanderson M.J."/>
            <person name="Burquez A."/>
            <person name="Wojciechowski M.F."/>
        </authorList>
    </citation>
    <scope>NUCLEOTIDE SEQUENCE</scope>
    <source>
        <strain evidence="1">SGP5-SGP5p</strain>
        <tissue evidence="1">Aerial part</tissue>
    </source>
</reference>
<name>A0A9Q1K0T5_9CARY</name>
<protein>
    <submittedName>
        <fullName evidence="1">Uncharacterized protein</fullName>
    </submittedName>
</protein>
<proteinExistence type="predicted"/>
<evidence type="ECO:0000313" key="1">
    <source>
        <dbReference type="EMBL" id="KAJ8434373.1"/>
    </source>
</evidence>
<comment type="caution">
    <text evidence="1">The sequence shown here is derived from an EMBL/GenBank/DDBJ whole genome shotgun (WGS) entry which is preliminary data.</text>
</comment>
<dbReference type="AlphaFoldDB" id="A0A9Q1K0T5"/>
<keyword evidence="2" id="KW-1185">Reference proteome</keyword>
<sequence>MREGCNAMVRFRRTNNGRYTLFKFHEGHTHLLATPKKLHIAPDQVDILPPKQCNTKGSGKRTKGGKEKAIEQQGKRLRLCKACGQQAYHYSRNCPTTIGKTVFLHTSNCIYPWIYVQQVFFAALKLSVLIERVGKYSPHLISAARVTFPTLISMGNDVFPHLCICGYCVAHISVEKFSSL</sequence>
<accession>A0A9Q1K0T5</accession>
<organism evidence="1 2">
    <name type="scientific">Carnegiea gigantea</name>
    <dbReference type="NCBI Taxonomy" id="171969"/>
    <lineage>
        <taxon>Eukaryota</taxon>
        <taxon>Viridiplantae</taxon>
        <taxon>Streptophyta</taxon>
        <taxon>Embryophyta</taxon>
        <taxon>Tracheophyta</taxon>
        <taxon>Spermatophyta</taxon>
        <taxon>Magnoliopsida</taxon>
        <taxon>eudicotyledons</taxon>
        <taxon>Gunneridae</taxon>
        <taxon>Pentapetalae</taxon>
        <taxon>Caryophyllales</taxon>
        <taxon>Cactineae</taxon>
        <taxon>Cactaceae</taxon>
        <taxon>Cactoideae</taxon>
        <taxon>Echinocereeae</taxon>
        <taxon>Carnegiea</taxon>
    </lineage>
</organism>